<evidence type="ECO:0000256" key="1">
    <source>
        <dbReference type="ARBA" id="ARBA00004651"/>
    </source>
</evidence>
<dbReference type="Gene3D" id="1.10.3470.10">
    <property type="entry name" value="ABC transporter involved in vitamin B12 uptake, BtuC"/>
    <property type="match status" value="1"/>
</dbReference>
<gene>
    <name evidence="9" type="ORF">D3H65_25820</name>
</gene>
<dbReference type="GO" id="GO:0022857">
    <property type="term" value="F:transmembrane transporter activity"/>
    <property type="evidence" value="ECO:0007669"/>
    <property type="project" value="InterPro"/>
</dbReference>
<feature type="transmembrane region" description="Helical" evidence="8">
    <location>
        <begin position="63"/>
        <end position="83"/>
    </location>
</feature>
<evidence type="ECO:0000256" key="2">
    <source>
        <dbReference type="ARBA" id="ARBA00007935"/>
    </source>
</evidence>
<dbReference type="PANTHER" id="PTHR30472">
    <property type="entry name" value="FERRIC ENTEROBACTIN TRANSPORT SYSTEM PERMEASE PROTEIN"/>
    <property type="match status" value="1"/>
</dbReference>
<evidence type="ECO:0000256" key="6">
    <source>
        <dbReference type="ARBA" id="ARBA00022989"/>
    </source>
</evidence>
<evidence type="ECO:0000256" key="7">
    <source>
        <dbReference type="ARBA" id="ARBA00023136"/>
    </source>
</evidence>
<keyword evidence="5 8" id="KW-0812">Transmembrane</keyword>
<feature type="transmembrane region" description="Helical" evidence="8">
    <location>
        <begin position="253"/>
        <end position="278"/>
    </location>
</feature>
<sequence>MKPKWLTLSLIVLLLAAVITAAGIGAMSIAPGQVVAILLHKVGIHLPVTYDEGMANVLLHIRLPRVVMAVLIGAGLAVAGASLQGLFRNPMADPALIGISWGASLTAVAVIVLLSSQPYLHIDALIPRYYLLNVATFAGACLTSLLVFRLSKIGGRSSIITLLLAGLAIGTLCRALTDLTTYVANDEELRTATFWTMGSLGGASWTSVASLLPFILIPLILLPVVGKSLNAYALGENEAAYLGINVKKLKNTVIILATLSVGASVAVAGIIGFVGLIVPHMLRSMAGSDHRTLLPNCALLGASLLTIADVVSRTIIAPAELPIGIVTAILGTPVFIALLLKQKKQLRHTTS</sequence>
<dbReference type="AlphaFoldDB" id="A0A3B7N514"/>
<dbReference type="Proteomes" id="UP000263900">
    <property type="component" value="Chromosome"/>
</dbReference>
<keyword evidence="3" id="KW-0813">Transport</keyword>
<evidence type="ECO:0000313" key="9">
    <source>
        <dbReference type="EMBL" id="AXY77191.1"/>
    </source>
</evidence>
<dbReference type="PANTHER" id="PTHR30472:SF25">
    <property type="entry name" value="ABC TRANSPORTER PERMEASE PROTEIN MJ0876-RELATED"/>
    <property type="match status" value="1"/>
</dbReference>
<dbReference type="GO" id="GO:0005886">
    <property type="term" value="C:plasma membrane"/>
    <property type="evidence" value="ECO:0007669"/>
    <property type="project" value="UniProtKB-SubCell"/>
</dbReference>
<feature type="transmembrane region" description="Helical" evidence="8">
    <location>
        <begin position="129"/>
        <end position="148"/>
    </location>
</feature>
<comment type="subcellular location">
    <subcellularLocation>
        <location evidence="1">Cell membrane</location>
        <topology evidence="1">Multi-pass membrane protein</topology>
    </subcellularLocation>
</comment>
<dbReference type="InterPro" id="IPR000522">
    <property type="entry name" value="ABC_transptr_permease_BtuC"/>
</dbReference>
<evidence type="ECO:0000256" key="3">
    <source>
        <dbReference type="ARBA" id="ARBA00022448"/>
    </source>
</evidence>
<dbReference type="KEGG" id="pseg:D3H65_25820"/>
<accession>A0A3B7N514</accession>
<keyword evidence="7 8" id="KW-0472">Membrane</keyword>
<dbReference type="SUPFAM" id="SSF81345">
    <property type="entry name" value="ABC transporter involved in vitamin B12 uptake, BtuC"/>
    <property type="match status" value="1"/>
</dbReference>
<dbReference type="RefSeq" id="WP_119053067.1">
    <property type="nucleotide sequence ID" value="NZ_CP032157.1"/>
</dbReference>
<evidence type="ECO:0000256" key="4">
    <source>
        <dbReference type="ARBA" id="ARBA00022475"/>
    </source>
</evidence>
<dbReference type="FunFam" id="1.10.3470.10:FF:000001">
    <property type="entry name" value="Vitamin B12 ABC transporter permease BtuC"/>
    <property type="match status" value="1"/>
</dbReference>
<dbReference type="EMBL" id="CP032157">
    <property type="protein sequence ID" value="AXY77191.1"/>
    <property type="molecule type" value="Genomic_DNA"/>
</dbReference>
<evidence type="ECO:0000256" key="8">
    <source>
        <dbReference type="SAM" id="Phobius"/>
    </source>
</evidence>
<comment type="similarity">
    <text evidence="2">Belongs to the binding-protein-dependent transport system permease family. FecCD subfamily.</text>
</comment>
<keyword evidence="4" id="KW-1003">Cell membrane</keyword>
<feature type="transmembrane region" description="Helical" evidence="8">
    <location>
        <begin position="95"/>
        <end position="117"/>
    </location>
</feature>
<evidence type="ECO:0000313" key="10">
    <source>
        <dbReference type="Proteomes" id="UP000263900"/>
    </source>
</evidence>
<dbReference type="InterPro" id="IPR037294">
    <property type="entry name" value="ABC_BtuC-like"/>
</dbReference>
<evidence type="ECO:0000256" key="5">
    <source>
        <dbReference type="ARBA" id="ARBA00022692"/>
    </source>
</evidence>
<feature type="transmembrane region" description="Helical" evidence="8">
    <location>
        <begin position="321"/>
        <end position="340"/>
    </location>
</feature>
<name>A0A3B7N514_9BACT</name>
<dbReference type="OrthoDB" id="9811721at2"/>
<feature type="transmembrane region" description="Helical" evidence="8">
    <location>
        <begin position="160"/>
        <end position="184"/>
    </location>
</feature>
<dbReference type="GO" id="GO:0033214">
    <property type="term" value="P:siderophore-iron import into cell"/>
    <property type="evidence" value="ECO:0007669"/>
    <property type="project" value="TreeGrafter"/>
</dbReference>
<organism evidence="9 10">
    <name type="scientific">Paraflavitalea soli</name>
    <dbReference type="NCBI Taxonomy" id="2315862"/>
    <lineage>
        <taxon>Bacteria</taxon>
        <taxon>Pseudomonadati</taxon>
        <taxon>Bacteroidota</taxon>
        <taxon>Chitinophagia</taxon>
        <taxon>Chitinophagales</taxon>
        <taxon>Chitinophagaceae</taxon>
        <taxon>Paraflavitalea</taxon>
    </lineage>
</organism>
<reference evidence="9 10" key="1">
    <citation type="submission" date="2018-09" db="EMBL/GenBank/DDBJ databases">
        <title>Genome sequencing of strain 6GH32-13.</title>
        <authorList>
            <person name="Weon H.-Y."/>
            <person name="Heo J."/>
            <person name="Kwon S.-W."/>
        </authorList>
    </citation>
    <scope>NUCLEOTIDE SEQUENCE [LARGE SCALE GENOMIC DNA]</scope>
    <source>
        <strain evidence="9 10">5GH32-13</strain>
    </source>
</reference>
<dbReference type="CDD" id="cd06550">
    <property type="entry name" value="TM_ABC_iron-siderophores_like"/>
    <property type="match status" value="1"/>
</dbReference>
<feature type="transmembrane region" description="Helical" evidence="8">
    <location>
        <begin position="204"/>
        <end position="225"/>
    </location>
</feature>
<protein>
    <submittedName>
        <fullName evidence="9">Iron ABC transporter permease</fullName>
    </submittedName>
</protein>
<proteinExistence type="inferred from homology"/>
<keyword evidence="6 8" id="KW-1133">Transmembrane helix</keyword>
<dbReference type="Pfam" id="PF01032">
    <property type="entry name" value="FecCD"/>
    <property type="match status" value="1"/>
</dbReference>
<keyword evidence="10" id="KW-1185">Reference proteome</keyword>